<dbReference type="InterPro" id="IPR050498">
    <property type="entry name" value="Ycf3"/>
</dbReference>
<dbReference type="InterPro" id="IPR011990">
    <property type="entry name" value="TPR-like_helical_dom_sf"/>
</dbReference>
<feature type="signal peptide" evidence="4">
    <location>
        <begin position="1"/>
        <end position="22"/>
    </location>
</feature>
<feature type="repeat" description="TPR" evidence="3">
    <location>
        <begin position="421"/>
        <end position="454"/>
    </location>
</feature>
<evidence type="ECO:0000256" key="2">
    <source>
        <dbReference type="ARBA" id="ARBA00022803"/>
    </source>
</evidence>
<reference evidence="5 6" key="1">
    <citation type="submission" date="2017-11" db="EMBL/GenBank/DDBJ databases">
        <title>Rhodohalobacter 15182 sp. nov., isolated from a salt lake.</title>
        <authorList>
            <person name="Han S."/>
        </authorList>
    </citation>
    <scope>NUCLEOTIDE SEQUENCE [LARGE SCALE GENOMIC DNA]</scope>
    <source>
        <strain evidence="5 6">15182</strain>
    </source>
</reference>
<dbReference type="SUPFAM" id="SSF48452">
    <property type="entry name" value="TPR-like"/>
    <property type="match status" value="3"/>
</dbReference>
<dbReference type="EMBL" id="PISP01000003">
    <property type="protein sequence ID" value="PKD43319.1"/>
    <property type="molecule type" value="Genomic_DNA"/>
</dbReference>
<evidence type="ECO:0000313" key="5">
    <source>
        <dbReference type="EMBL" id="PKD43319.1"/>
    </source>
</evidence>
<evidence type="ECO:0000313" key="6">
    <source>
        <dbReference type="Proteomes" id="UP000233398"/>
    </source>
</evidence>
<dbReference type="Pfam" id="PF13431">
    <property type="entry name" value="TPR_17"/>
    <property type="match status" value="1"/>
</dbReference>
<dbReference type="PROSITE" id="PS50293">
    <property type="entry name" value="TPR_REGION"/>
    <property type="match status" value="1"/>
</dbReference>
<evidence type="ECO:0000256" key="1">
    <source>
        <dbReference type="ARBA" id="ARBA00022737"/>
    </source>
</evidence>
<keyword evidence="6" id="KW-1185">Reference proteome</keyword>
<dbReference type="PANTHER" id="PTHR44858:SF1">
    <property type="entry name" value="UDP-N-ACETYLGLUCOSAMINE--PEPTIDE N-ACETYLGLUCOSAMINYLTRANSFERASE SPINDLY-RELATED"/>
    <property type="match status" value="1"/>
</dbReference>
<dbReference type="AlphaFoldDB" id="A0A2N0VGL4"/>
<dbReference type="Gene3D" id="1.25.40.10">
    <property type="entry name" value="Tetratricopeptide repeat domain"/>
    <property type="match status" value="3"/>
</dbReference>
<feature type="repeat" description="TPR" evidence="3">
    <location>
        <begin position="104"/>
        <end position="137"/>
    </location>
</feature>
<proteinExistence type="predicted"/>
<organism evidence="5 6">
    <name type="scientific">Rhodohalobacter barkolensis</name>
    <dbReference type="NCBI Taxonomy" id="2053187"/>
    <lineage>
        <taxon>Bacteria</taxon>
        <taxon>Pseudomonadati</taxon>
        <taxon>Balneolota</taxon>
        <taxon>Balneolia</taxon>
        <taxon>Balneolales</taxon>
        <taxon>Balneolaceae</taxon>
        <taxon>Rhodohalobacter</taxon>
    </lineage>
</organism>
<dbReference type="OrthoDB" id="9814220at2"/>
<protein>
    <submittedName>
        <fullName evidence="5">Uncharacterized protein</fullName>
    </submittedName>
</protein>
<sequence length="565" mass="64677">MIKSTFTATFIIFVLASGGVSAQTSSDLTAEERAEAMEYFIQGVTDFENEEYESALDNLTAAQLKLSEDPGINYALSDVYLMMGDFNNASYYAQIAANSEPENRWYQLQLAEIYRQAGRYEAIIDVFDTVLEYHPDDADVLYLKSQAYVEFGELEKSNETLDRLIEIRGSEFELHLRKFQNFNAMQQRDKALEQLEIMRDLNPGNISTLHTISQHYMELGDLESARETLLDAKNRNPRDPQTLILLAEIFIENEEWENLGETFITLLEDPLLYPTQKMELVRFLYMQHQQRPNEQLLTEQTSEAITAFSRSEPEFGPAQLIASEFFIQQNNLELALETLERAAEVTPEEPDVWSQRLQVLFSLGRYNEVIALSEEAMEIASNNAYVHFFTGASYMLTDQYESAAEVLDRATALPAQRNFRSVIYGTLGDVQQELDEWSSAVDAYNMALRLDPNNHNALNNYAYFLSVRGERLADALEMAEKAISIEPENAAYLDTIGWIHFNLGNYDEAKTYIERAIDTGDAGAEVYEHLGDVFRELGDMEQAKSWWAKALEMEPARDYLKERID</sequence>
<keyword evidence="4" id="KW-0732">Signal</keyword>
<accession>A0A2N0VGL4</accession>
<dbReference type="Pfam" id="PF13432">
    <property type="entry name" value="TPR_16"/>
    <property type="match status" value="1"/>
</dbReference>
<comment type="caution">
    <text evidence="5">The sequence shown here is derived from an EMBL/GenBank/DDBJ whole genome shotgun (WGS) entry which is preliminary data.</text>
</comment>
<dbReference type="GO" id="GO:0009279">
    <property type="term" value="C:cell outer membrane"/>
    <property type="evidence" value="ECO:0007669"/>
    <property type="project" value="TreeGrafter"/>
</dbReference>
<dbReference type="RefSeq" id="WP_101073794.1">
    <property type="nucleotide sequence ID" value="NZ_PISP01000003.1"/>
</dbReference>
<dbReference type="Proteomes" id="UP000233398">
    <property type="component" value="Unassembled WGS sequence"/>
</dbReference>
<dbReference type="PROSITE" id="PS50005">
    <property type="entry name" value="TPR"/>
    <property type="match status" value="3"/>
</dbReference>
<dbReference type="GO" id="GO:0046813">
    <property type="term" value="P:receptor-mediated virion attachment to host cell"/>
    <property type="evidence" value="ECO:0007669"/>
    <property type="project" value="TreeGrafter"/>
</dbReference>
<gene>
    <name evidence="5" type="ORF">CWD77_11955</name>
</gene>
<dbReference type="PANTHER" id="PTHR44858">
    <property type="entry name" value="TETRATRICOPEPTIDE REPEAT PROTEIN 6"/>
    <property type="match status" value="1"/>
</dbReference>
<name>A0A2N0VGL4_9BACT</name>
<dbReference type="Pfam" id="PF14559">
    <property type="entry name" value="TPR_19"/>
    <property type="match status" value="2"/>
</dbReference>
<evidence type="ECO:0000256" key="3">
    <source>
        <dbReference type="PROSITE-ProRule" id="PRU00339"/>
    </source>
</evidence>
<evidence type="ECO:0000256" key="4">
    <source>
        <dbReference type="SAM" id="SignalP"/>
    </source>
</evidence>
<keyword evidence="2 3" id="KW-0802">TPR repeat</keyword>
<keyword evidence="1" id="KW-0677">Repeat</keyword>
<dbReference type="SMART" id="SM00028">
    <property type="entry name" value="TPR"/>
    <property type="match status" value="12"/>
</dbReference>
<feature type="repeat" description="TPR" evidence="3">
    <location>
        <begin position="524"/>
        <end position="557"/>
    </location>
</feature>
<dbReference type="InterPro" id="IPR019734">
    <property type="entry name" value="TPR_rpt"/>
</dbReference>
<feature type="chain" id="PRO_5014715751" evidence="4">
    <location>
        <begin position="23"/>
        <end position="565"/>
    </location>
</feature>